<reference evidence="7 8" key="1">
    <citation type="submission" date="2019-05" db="EMBL/GenBank/DDBJ databases">
        <title>Nakamurella sp. N5BH11, whole genome shotgun sequence.</title>
        <authorList>
            <person name="Tuo L."/>
        </authorList>
    </citation>
    <scope>NUCLEOTIDE SEQUENCE [LARGE SCALE GENOMIC DNA]</scope>
    <source>
        <strain evidence="7 8">N5BH11</strain>
    </source>
</reference>
<dbReference type="AlphaFoldDB" id="A0A4U6QJJ5"/>
<evidence type="ECO:0000256" key="4">
    <source>
        <dbReference type="ARBA" id="ARBA00022827"/>
    </source>
</evidence>
<dbReference type="Gene3D" id="3.30.465.10">
    <property type="match status" value="1"/>
</dbReference>
<keyword evidence="4" id="KW-0274">FAD</keyword>
<comment type="cofactor">
    <cofactor evidence="1">
        <name>FAD</name>
        <dbReference type="ChEBI" id="CHEBI:57692"/>
    </cofactor>
</comment>
<dbReference type="OrthoDB" id="545125at2"/>
<dbReference type="InterPro" id="IPR050416">
    <property type="entry name" value="FAD-linked_Oxidoreductase"/>
</dbReference>
<evidence type="ECO:0000259" key="6">
    <source>
        <dbReference type="PROSITE" id="PS51387"/>
    </source>
</evidence>
<accession>A0A4U6QJJ5</accession>
<keyword evidence="8" id="KW-1185">Reference proteome</keyword>
<dbReference type="InterPro" id="IPR012951">
    <property type="entry name" value="BBE"/>
</dbReference>
<feature type="domain" description="FAD-binding PCMH-type" evidence="6">
    <location>
        <begin position="35"/>
        <end position="214"/>
    </location>
</feature>
<evidence type="ECO:0000256" key="1">
    <source>
        <dbReference type="ARBA" id="ARBA00001974"/>
    </source>
</evidence>
<dbReference type="PROSITE" id="PS00862">
    <property type="entry name" value="OX2_COVAL_FAD"/>
    <property type="match status" value="1"/>
</dbReference>
<dbReference type="PROSITE" id="PS51387">
    <property type="entry name" value="FAD_PCMH"/>
    <property type="match status" value="1"/>
</dbReference>
<keyword evidence="3" id="KW-0285">Flavoprotein</keyword>
<dbReference type="GO" id="GO:0071949">
    <property type="term" value="F:FAD binding"/>
    <property type="evidence" value="ECO:0007669"/>
    <property type="project" value="InterPro"/>
</dbReference>
<evidence type="ECO:0000313" key="8">
    <source>
        <dbReference type="Proteomes" id="UP000306985"/>
    </source>
</evidence>
<evidence type="ECO:0000256" key="2">
    <source>
        <dbReference type="ARBA" id="ARBA00005466"/>
    </source>
</evidence>
<dbReference type="SUPFAM" id="SSF56176">
    <property type="entry name" value="FAD-binding/transporter-associated domain-like"/>
    <property type="match status" value="1"/>
</dbReference>
<dbReference type="Gene3D" id="3.40.462.20">
    <property type="match status" value="1"/>
</dbReference>
<dbReference type="RefSeq" id="WP_137447551.1">
    <property type="nucleotide sequence ID" value="NZ_SZZH01000001.1"/>
</dbReference>
<dbReference type="Pfam" id="PF01565">
    <property type="entry name" value="FAD_binding_4"/>
    <property type="match status" value="1"/>
</dbReference>
<dbReference type="InterPro" id="IPR016166">
    <property type="entry name" value="FAD-bd_PCMH"/>
</dbReference>
<dbReference type="Proteomes" id="UP000306985">
    <property type="component" value="Unassembled WGS sequence"/>
</dbReference>
<sequence>MTTAHDLGEPTLTGRIVRPDDDGYDAARTPWNHFVARRPAAVVYAASTRDVIAAVGWARRRGLEIRVRSGGHSLEGFSSVDGGVVVDVSGLKSADFTPGTAGGPATARLGAGLTQIEAVTALGRHGLAVPTGNEGSVGLVGATLGGGFGLLTRPFGMASDHLLGVEIVVPDGEQGARSIWVDADHHADLLWALRGGGNGGFGIVTTMLARVQPLSTAVLVTASWPGVDRLHDVFDAWQRSAPTTDDRLTSQLEIRRGKIELFAVLAHGTTGEATRLLAPVLDQGDPSVDIVEKPWAELYSDIQIPGDEEPANWKFTSQFIRSSFPAEAIDVVAAFMAAAPTSQCNYFTQAFGGAVPTSEPTGGSTFAHRDALFYAEPGAGWGDRRDPAAAQDPRTADCLAWIADFSTALAPYVDGAYVNVPNADEPEWARAYWRGNVDRLRQVKAAYDPDDVFHHQQTITPIG</sequence>
<dbReference type="InterPro" id="IPR006094">
    <property type="entry name" value="Oxid_FAD_bind_N"/>
</dbReference>
<gene>
    <name evidence="7" type="ORF">FDO65_00485</name>
</gene>
<proteinExistence type="inferred from homology"/>
<comment type="caution">
    <text evidence="7">The sequence shown here is derived from an EMBL/GenBank/DDBJ whole genome shotgun (WGS) entry which is preliminary data.</text>
</comment>
<comment type="similarity">
    <text evidence="2">Belongs to the oxygen-dependent FAD-linked oxidoreductase family.</text>
</comment>
<dbReference type="EMBL" id="SZZH01000001">
    <property type="protein sequence ID" value="TKV60248.1"/>
    <property type="molecule type" value="Genomic_DNA"/>
</dbReference>
<name>A0A4U6QJJ5_9ACTN</name>
<keyword evidence="5" id="KW-0560">Oxidoreductase</keyword>
<dbReference type="Gene3D" id="3.30.43.10">
    <property type="entry name" value="Uridine Diphospho-n-acetylenolpyruvylglucosamine Reductase, domain 2"/>
    <property type="match status" value="1"/>
</dbReference>
<evidence type="ECO:0000313" key="7">
    <source>
        <dbReference type="EMBL" id="TKV60248.1"/>
    </source>
</evidence>
<dbReference type="GO" id="GO:0016491">
    <property type="term" value="F:oxidoreductase activity"/>
    <property type="evidence" value="ECO:0007669"/>
    <property type="project" value="UniProtKB-KW"/>
</dbReference>
<dbReference type="PANTHER" id="PTHR42973:SF39">
    <property type="entry name" value="FAD-BINDING PCMH-TYPE DOMAIN-CONTAINING PROTEIN"/>
    <property type="match status" value="1"/>
</dbReference>
<dbReference type="InterPro" id="IPR006093">
    <property type="entry name" value="Oxy_OxRdtase_FAD_BS"/>
</dbReference>
<dbReference type="InterPro" id="IPR036318">
    <property type="entry name" value="FAD-bd_PCMH-like_sf"/>
</dbReference>
<dbReference type="PANTHER" id="PTHR42973">
    <property type="entry name" value="BINDING OXIDOREDUCTASE, PUTATIVE (AFU_ORTHOLOGUE AFUA_1G17690)-RELATED"/>
    <property type="match status" value="1"/>
</dbReference>
<dbReference type="InterPro" id="IPR016169">
    <property type="entry name" value="FAD-bd_PCMH_sub2"/>
</dbReference>
<organism evidence="7 8">
    <name type="scientific">Nakamurella flava</name>
    <dbReference type="NCBI Taxonomy" id="2576308"/>
    <lineage>
        <taxon>Bacteria</taxon>
        <taxon>Bacillati</taxon>
        <taxon>Actinomycetota</taxon>
        <taxon>Actinomycetes</taxon>
        <taxon>Nakamurellales</taxon>
        <taxon>Nakamurellaceae</taxon>
        <taxon>Nakamurella</taxon>
    </lineage>
</organism>
<evidence type="ECO:0000256" key="3">
    <source>
        <dbReference type="ARBA" id="ARBA00022630"/>
    </source>
</evidence>
<dbReference type="Pfam" id="PF08031">
    <property type="entry name" value="BBE"/>
    <property type="match status" value="1"/>
</dbReference>
<dbReference type="InterPro" id="IPR016167">
    <property type="entry name" value="FAD-bd_PCMH_sub1"/>
</dbReference>
<protein>
    <submittedName>
        <fullName evidence="7">FAD-binding oxidoreductase</fullName>
    </submittedName>
</protein>
<evidence type="ECO:0000256" key="5">
    <source>
        <dbReference type="ARBA" id="ARBA00023002"/>
    </source>
</evidence>